<comment type="similarity">
    <text evidence="1">Belongs to the SIMIBI class G3E GTPase family. HypB/HupM subfamily.</text>
</comment>
<dbReference type="InterPro" id="IPR027417">
    <property type="entry name" value="P-loop_NTPase"/>
</dbReference>
<name>A0A1W1XBI8_9BACT</name>
<proteinExistence type="inferred from homology"/>
<keyword evidence="3" id="KW-0479">Metal-binding</keyword>
<dbReference type="PIRSF" id="PIRSF005624">
    <property type="entry name" value="Ni-bind_GTPase"/>
    <property type="match status" value="1"/>
</dbReference>
<dbReference type="GO" id="GO:0008270">
    <property type="term" value="F:zinc ion binding"/>
    <property type="evidence" value="ECO:0007669"/>
    <property type="project" value="TreeGrafter"/>
</dbReference>
<dbReference type="GO" id="GO:0005525">
    <property type="term" value="F:GTP binding"/>
    <property type="evidence" value="ECO:0007669"/>
    <property type="project" value="UniProtKB-KW"/>
</dbReference>
<evidence type="ECO:0000313" key="10">
    <source>
        <dbReference type="Proteomes" id="UP000192783"/>
    </source>
</evidence>
<organism evidence="9 10">
    <name type="scientific">Desulfacinum hydrothermale DSM 13146</name>
    <dbReference type="NCBI Taxonomy" id="1121390"/>
    <lineage>
        <taxon>Bacteria</taxon>
        <taxon>Pseudomonadati</taxon>
        <taxon>Thermodesulfobacteriota</taxon>
        <taxon>Syntrophobacteria</taxon>
        <taxon>Syntrophobacterales</taxon>
        <taxon>Syntrophobacteraceae</taxon>
        <taxon>Desulfacinum</taxon>
    </lineage>
</organism>
<dbReference type="AlphaFoldDB" id="A0A1W1XBI8"/>
<keyword evidence="10" id="KW-1185">Reference proteome</keyword>
<protein>
    <submittedName>
        <fullName evidence="9">Hydrogenase nickel incorporation protein HypB</fullName>
    </submittedName>
</protein>
<dbReference type="STRING" id="1121390.SAMN02746041_01156"/>
<dbReference type="CDD" id="cd05390">
    <property type="entry name" value="HypB"/>
    <property type="match status" value="1"/>
</dbReference>
<dbReference type="Gene3D" id="3.40.50.300">
    <property type="entry name" value="P-loop containing nucleotide triphosphate hydrolases"/>
    <property type="match status" value="1"/>
</dbReference>
<accession>A0A1W1XBI8</accession>
<evidence type="ECO:0000256" key="3">
    <source>
        <dbReference type="ARBA" id="ARBA00022723"/>
    </source>
</evidence>
<keyword evidence="5" id="KW-0378">Hydrolase</keyword>
<keyword evidence="7" id="KW-0342">GTP-binding</keyword>
<dbReference type="EMBL" id="FWXF01000004">
    <property type="protein sequence ID" value="SMC21229.1"/>
    <property type="molecule type" value="Genomic_DNA"/>
</dbReference>
<dbReference type="NCBIfam" id="TIGR00073">
    <property type="entry name" value="hypB"/>
    <property type="match status" value="1"/>
</dbReference>
<evidence type="ECO:0000256" key="6">
    <source>
        <dbReference type="ARBA" id="ARBA00022833"/>
    </source>
</evidence>
<dbReference type="GO" id="GO:0016151">
    <property type="term" value="F:nickel cation binding"/>
    <property type="evidence" value="ECO:0007669"/>
    <property type="project" value="InterPro"/>
</dbReference>
<evidence type="ECO:0000256" key="5">
    <source>
        <dbReference type="ARBA" id="ARBA00022801"/>
    </source>
</evidence>
<evidence type="ECO:0000313" key="9">
    <source>
        <dbReference type="EMBL" id="SMC21229.1"/>
    </source>
</evidence>
<dbReference type="Pfam" id="PF02492">
    <property type="entry name" value="cobW"/>
    <property type="match status" value="1"/>
</dbReference>
<dbReference type="InterPro" id="IPR003495">
    <property type="entry name" value="CobW/HypB/UreG_nucleotide-bd"/>
</dbReference>
<evidence type="ECO:0000256" key="7">
    <source>
        <dbReference type="ARBA" id="ARBA00023134"/>
    </source>
</evidence>
<evidence type="ECO:0000259" key="8">
    <source>
        <dbReference type="Pfam" id="PF02492"/>
    </source>
</evidence>
<keyword evidence="6" id="KW-0862">Zinc</keyword>
<keyword evidence="2" id="KW-0533">Nickel</keyword>
<evidence type="ECO:0000256" key="1">
    <source>
        <dbReference type="ARBA" id="ARBA00006211"/>
    </source>
</evidence>
<dbReference type="GO" id="GO:0003924">
    <property type="term" value="F:GTPase activity"/>
    <property type="evidence" value="ECO:0007669"/>
    <property type="project" value="InterPro"/>
</dbReference>
<evidence type="ECO:0000256" key="4">
    <source>
        <dbReference type="ARBA" id="ARBA00022741"/>
    </source>
</evidence>
<dbReference type="SUPFAM" id="SSF52540">
    <property type="entry name" value="P-loop containing nucleoside triphosphate hydrolases"/>
    <property type="match status" value="1"/>
</dbReference>
<dbReference type="PANTHER" id="PTHR30134">
    <property type="entry name" value="HYDROGENASE PROTEIN ASSEMBLY PROTEIN, NICKEL CHAPERONE"/>
    <property type="match status" value="1"/>
</dbReference>
<dbReference type="Proteomes" id="UP000192783">
    <property type="component" value="Unassembled WGS sequence"/>
</dbReference>
<sequence length="217" mass="23978">MPVVRNILEINDRLAEENRRLFDEKKVLALNLMSSPGAGKTSLLERTVEGLGDRFGIAVIEGDIQSSYDAERIQKKGVQAVQINTDGACHLDGNMVQSALAALDLDSVDLLVIENVGNLVCPAEFNLGEHHKAMILSVAEGDDKPLKYPLMFQQSSVLLVNKIDLLPYVDCDLATIRQRTSQLNPNQTVFQVSCRTGEGLDAWYAWLEARIQEVKNA</sequence>
<gene>
    <name evidence="9" type="ORF">SAMN02746041_01156</name>
</gene>
<reference evidence="9 10" key="1">
    <citation type="submission" date="2017-04" db="EMBL/GenBank/DDBJ databases">
        <authorList>
            <person name="Afonso C.L."/>
            <person name="Miller P.J."/>
            <person name="Scott M.A."/>
            <person name="Spackman E."/>
            <person name="Goraichik I."/>
            <person name="Dimitrov K.M."/>
            <person name="Suarez D.L."/>
            <person name="Swayne D.E."/>
        </authorList>
    </citation>
    <scope>NUCLEOTIDE SEQUENCE [LARGE SCALE GENOMIC DNA]</scope>
    <source>
        <strain evidence="9 10">DSM 13146</strain>
    </source>
</reference>
<keyword evidence="4" id="KW-0547">Nucleotide-binding</keyword>
<evidence type="ECO:0000256" key="2">
    <source>
        <dbReference type="ARBA" id="ARBA00022596"/>
    </source>
</evidence>
<feature type="domain" description="CobW/HypB/UreG nucleotide-binding" evidence="8">
    <location>
        <begin position="31"/>
        <end position="190"/>
    </location>
</feature>
<dbReference type="InterPro" id="IPR004392">
    <property type="entry name" value="Hyd_mat_HypB"/>
</dbReference>
<dbReference type="GO" id="GO:0051604">
    <property type="term" value="P:protein maturation"/>
    <property type="evidence" value="ECO:0007669"/>
    <property type="project" value="InterPro"/>
</dbReference>
<dbReference type="PANTHER" id="PTHR30134:SF2">
    <property type="entry name" value="HYDROGENASE MATURATION FACTOR HYPB"/>
    <property type="match status" value="1"/>
</dbReference>